<dbReference type="Proteomes" id="UP000284706">
    <property type="component" value="Unassembled WGS sequence"/>
</dbReference>
<evidence type="ECO:0000256" key="1">
    <source>
        <dbReference type="ARBA" id="ARBA00022741"/>
    </source>
</evidence>
<dbReference type="GO" id="GO:0003924">
    <property type="term" value="F:GTPase activity"/>
    <property type="evidence" value="ECO:0007669"/>
    <property type="project" value="InterPro"/>
</dbReference>
<keyword evidence="1" id="KW-0547">Nucleotide-binding</keyword>
<gene>
    <name evidence="5" type="ORF">CVT26_008413</name>
</gene>
<feature type="binding site" evidence="4">
    <location>
        <position position="80"/>
    </location>
    <ligand>
        <name>Mg(2+)</name>
        <dbReference type="ChEBI" id="CHEBI:18420"/>
    </ligand>
</feature>
<proteinExistence type="predicted"/>
<dbReference type="InterPro" id="IPR027417">
    <property type="entry name" value="P-loop_NTPase"/>
</dbReference>
<evidence type="ECO:0000256" key="3">
    <source>
        <dbReference type="ARBA" id="ARBA00023224"/>
    </source>
</evidence>
<dbReference type="STRING" id="231916.A0A409WNU9"/>
<dbReference type="GO" id="GO:0005525">
    <property type="term" value="F:GTP binding"/>
    <property type="evidence" value="ECO:0007669"/>
    <property type="project" value="UniProtKB-KW"/>
</dbReference>
<dbReference type="InParanoid" id="A0A409WNU9"/>
<keyword evidence="3" id="KW-0807">Transducer</keyword>
<keyword evidence="6" id="KW-1185">Reference proteome</keyword>
<name>A0A409WNU9_9AGAR</name>
<protein>
    <submittedName>
        <fullName evidence="5">Uncharacterized protein</fullName>
    </submittedName>
</protein>
<dbReference type="GO" id="GO:0007186">
    <property type="term" value="P:G protein-coupled receptor signaling pathway"/>
    <property type="evidence" value="ECO:0007669"/>
    <property type="project" value="InterPro"/>
</dbReference>
<sequence>MKSWSISASLASILSEMIPAVKEAIEARNERRRVKEEQEAAKRRSDLIDESIRAQKIKQRRERDEVIPVLLVGLPGSGKSTTLKHFQMMYDKAGWEAGRPFWSAVILLHAVHSMIQCLEILATELPAQPSSSGNVDVSIDDIPFSGEGQVAAPTTEERNRTNVPVVADTGDQSPDSIMQDGKDPIYQMDGRDVSRSGTPSIDQADDFAAHLALLRGVEAEIRDALRIVNEYHLEIPSQALQTTSLSAISSSQRRLASCRAQFRTFIDTWTAIWTNKSYQDILSRHERGSDRLHALQEEELRRISHLKYRPSDFDIMLADFEHAGLTQDSIPKYSICDYIQFYNLSILLNSLSKPLTGSIRPIYFMILGVPWT</sequence>
<dbReference type="InterPro" id="IPR001019">
    <property type="entry name" value="Gprotein_alpha_su"/>
</dbReference>
<dbReference type="GO" id="GO:0031683">
    <property type="term" value="F:G-protein beta/gamma-subunit complex binding"/>
    <property type="evidence" value="ECO:0007669"/>
    <property type="project" value="InterPro"/>
</dbReference>
<evidence type="ECO:0000256" key="2">
    <source>
        <dbReference type="ARBA" id="ARBA00023134"/>
    </source>
</evidence>
<evidence type="ECO:0000313" key="5">
    <source>
        <dbReference type="EMBL" id="PPQ80176.1"/>
    </source>
</evidence>
<organism evidence="5 6">
    <name type="scientific">Gymnopilus dilepis</name>
    <dbReference type="NCBI Taxonomy" id="231916"/>
    <lineage>
        <taxon>Eukaryota</taxon>
        <taxon>Fungi</taxon>
        <taxon>Dikarya</taxon>
        <taxon>Basidiomycota</taxon>
        <taxon>Agaricomycotina</taxon>
        <taxon>Agaricomycetes</taxon>
        <taxon>Agaricomycetidae</taxon>
        <taxon>Agaricales</taxon>
        <taxon>Agaricineae</taxon>
        <taxon>Hymenogastraceae</taxon>
        <taxon>Gymnopilus</taxon>
    </lineage>
</organism>
<evidence type="ECO:0000313" key="6">
    <source>
        <dbReference type="Proteomes" id="UP000284706"/>
    </source>
</evidence>
<comment type="caution">
    <text evidence="5">The sequence shown here is derived from an EMBL/GenBank/DDBJ whole genome shotgun (WGS) entry which is preliminary data.</text>
</comment>
<accession>A0A409WNU9</accession>
<reference evidence="5 6" key="1">
    <citation type="journal article" date="2018" name="Evol. Lett.">
        <title>Horizontal gene cluster transfer increased hallucinogenic mushroom diversity.</title>
        <authorList>
            <person name="Reynolds H.T."/>
            <person name="Vijayakumar V."/>
            <person name="Gluck-Thaler E."/>
            <person name="Korotkin H.B."/>
            <person name="Matheny P.B."/>
            <person name="Slot J.C."/>
        </authorList>
    </citation>
    <scope>NUCLEOTIDE SEQUENCE [LARGE SCALE GENOMIC DNA]</scope>
    <source>
        <strain evidence="5 6">SRW20</strain>
    </source>
</reference>
<dbReference type="GO" id="GO:0046872">
    <property type="term" value="F:metal ion binding"/>
    <property type="evidence" value="ECO:0007669"/>
    <property type="project" value="UniProtKB-KW"/>
</dbReference>
<keyword evidence="4" id="KW-0460">Magnesium</keyword>
<dbReference type="SUPFAM" id="SSF52540">
    <property type="entry name" value="P-loop containing nucleoside triphosphate hydrolases"/>
    <property type="match status" value="1"/>
</dbReference>
<keyword evidence="2" id="KW-0342">GTP-binding</keyword>
<dbReference type="AlphaFoldDB" id="A0A409WNU9"/>
<evidence type="ECO:0000256" key="4">
    <source>
        <dbReference type="PIRSR" id="PIRSR601019-2"/>
    </source>
</evidence>
<dbReference type="Pfam" id="PF00503">
    <property type="entry name" value="G-alpha"/>
    <property type="match status" value="1"/>
</dbReference>
<dbReference type="EMBL" id="NHYE01004966">
    <property type="protein sequence ID" value="PPQ80176.1"/>
    <property type="molecule type" value="Genomic_DNA"/>
</dbReference>
<dbReference type="Gene3D" id="3.40.50.300">
    <property type="entry name" value="P-loop containing nucleotide triphosphate hydrolases"/>
    <property type="match status" value="1"/>
</dbReference>
<keyword evidence="4" id="KW-0479">Metal-binding</keyword>